<dbReference type="GO" id="GO:0005506">
    <property type="term" value="F:iron ion binding"/>
    <property type="evidence" value="ECO:0007669"/>
    <property type="project" value="InterPro"/>
</dbReference>
<organism evidence="11 12">
    <name type="scientific">Leucocoprinus birnbaumii</name>
    <dbReference type="NCBI Taxonomy" id="56174"/>
    <lineage>
        <taxon>Eukaryota</taxon>
        <taxon>Fungi</taxon>
        <taxon>Dikarya</taxon>
        <taxon>Basidiomycota</taxon>
        <taxon>Agaricomycotina</taxon>
        <taxon>Agaricomycetes</taxon>
        <taxon>Agaricomycetidae</taxon>
        <taxon>Agaricales</taxon>
        <taxon>Agaricineae</taxon>
        <taxon>Agaricaceae</taxon>
        <taxon>Leucocoprinus</taxon>
    </lineage>
</organism>
<dbReference type="PROSITE" id="PS00086">
    <property type="entry name" value="CYTOCHROME_P450"/>
    <property type="match status" value="1"/>
</dbReference>
<keyword evidence="4 9" id="KW-0349">Heme</keyword>
<comment type="caution">
    <text evidence="11">The sequence shown here is derived from an EMBL/GenBank/DDBJ whole genome shotgun (WGS) entry which is preliminary data.</text>
</comment>
<comment type="pathway">
    <text evidence="2">Secondary metabolite biosynthesis.</text>
</comment>
<dbReference type="PANTHER" id="PTHR46300:SF7">
    <property type="entry name" value="P450, PUTATIVE (EUROFUNG)-RELATED"/>
    <property type="match status" value="1"/>
</dbReference>
<gene>
    <name evidence="11" type="ORF">NP233_g7104</name>
</gene>
<keyword evidence="7 9" id="KW-0408">Iron</keyword>
<keyword evidence="5 9" id="KW-0479">Metal-binding</keyword>
<evidence type="ECO:0000256" key="10">
    <source>
        <dbReference type="RuleBase" id="RU000461"/>
    </source>
</evidence>
<evidence type="ECO:0000256" key="1">
    <source>
        <dbReference type="ARBA" id="ARBA00001971"/>
    </source>
</evidence>
<evidence type="ECO:0000313" key="12">
    <source>
        <dbReference type="Proteomes" id="UP001213000"/>
    </source>
</evidence>
<dbReference type="InterPro" id="IPR017972">
    <property type="entry name" value="Cyt_P450_CS"/>
</dbReference>
<evidence type="ECO:0000256" key="2">
    <source>
        <dbReference type="ARBA" id="ARBA00005179"/>
    </source>
</evidence>
<evidence type="ECO:0008006" key="13">
    <source>
        <dbReference type="Google" id="ProtNLM"/>
    </source>
</evidence>
<comment type="similarity">
    <text evidence="3 10">Belongs to the cytochrome P450 family.</text>
</comment>
<feature type="binding site" description="axial binding residue" evidence="9">
    <location>
        <position position="391"/>
    </location>
    <ligand>
        <name>heme</name>
        <dbReference type="ChEBI" id="CHEBI:30413"/>
    </ligand>
    <ligandPart>
        <name>Fe</name>
        <dbReference type="ChEBI" id="CHEBI:18248"/>
    </ligandPart>
</feature>
<dbReference type="PANTHER" id="PTHR46300">
    <property type="entry name" value="P450, PUTATIVE (EUROFUNG)-RELATED-RELATED"/>
    <property type="match status" value="1"/>
</dbReference>
<evidence type="ECO:0000256" key="3">
    <source>
        <dbReference type="ARBA" id="ARBA00010617"/>
    </source>
</evidence>
<dbReference type="InterPro" id="IPR001128">
    <property type="entry name" value="Cyt_P450"/>
</dbReference>
<sequence length="468" mass="53044">MGRAYMSMGERLGTKILYLEAFGQSIVVLNDSQMARDLLDKRSAIYSSRPRMNMLMDVVGVDYLFGSLPYGEEWRSSRRLFQQYYTPQNIVREQKKMVNFVRKGLLSNIFRFPQESLQHIKDCIGGYTISSTYGCSIRKHNDPALERAEESFTALVQAAAPGRFLVDIIPALKYVPEWFPGAKFKRLARKWREICLLVRDEPFTETKKAVRGGTVSSCFVTESFSRSNGGQDSEVQEFLVKCVAAQVYLGASETTFTAIATFILAMLLYPRVQKLVQQEMDAVVGRERLPEFSDRPHLPYLSAVFKEVLRWNTPFPLGIPHLTTEEDTYLGYRIPKGSIVMANAFAMLHDEKVFKSPEEFIPERYLKEGKVDPGVPDPEEFATFGFGRRTCPGGHIAMSNLFIMASSIVSIFDISPELDANGCPIEVVPRFRGNAITSSPLPFPCKLTPRQGVDVERLLKDYMDFEMI</sequence>
<accession>A0AAD5YT37</accession>
<dbReference type="CDD" id="cd11065">
    <property type="entry name" value="CYP64-like"/>
    <property type="match status" value="1"/>
</dbReference>
<dbReference type="InterPro" id="IPR036396">
    <property type="entry name" value="Cyt_P450_sf"/>
</dbReference>
<dbReference type="InterPro" id="IPR002401">
    <property type="entry name" value="Cyt_P450_E_grp-I"/>
</dbReference>
<dbReference type="Pfam" id="PF00067">
    <property type="entry name" value="p450"/>
    <property type="match status" value="1"/>
</dbReference>
<dbReference type="GO" id="GO:0004497">
    <property type="term" value="F:monooxygenase activity"/>
    <property type="evidence" value="ECO:0007669"/>
    <property type="project" value="UniProtKB-KW"/>
</dbReference>
<dbReference type="GO" id="GO:0020037">
    <property type="term" value="F:heme binding"/>
    <property type="evidence" value="ECO:0007669"/>
    <property type="project" value="InterPro"/>
</dbReference>
<keyword evidence="12" id="KW-1185">Reference proteome</keyword>
<dbReference type="SUPFAM" id="SSF48264">
    <property type="entry name" value="Cytochrome P450"/>
    <property type="match status" value="1"/>
</dbReference>
<evidence type="ECO:0000256" key="6">
    <source>
        <dbReference type="ARBA" id="ARBA00023002"/>
    </source>
</evidence>
<dbReference type="EMBL" id="JANIEX010000500">
    <property type="protein sequence ID" value="KAJ3566267.1"/>
    <property type="molecule type" value="Genomic_DNA"/>
</dbReference>
<evidence type="ECO:0000256" key="8">
    <source>
        <dbReference type="ARBA" id="ARBA00023033"/>
    </source>
</evidence>
<evidence type="ECO:0000256" key="9">
    <source>
        <dbReference type="PIRSR" id="PIRSR602401-1"/>
    </source>
</evidence>
<evidence type="ECO:0000313" key="11">
    <source>
        <dbReference type="EMBL" id="KAJ3566267.1"/>
    </source>
</evidence>
<keyword evidence="6 10" id="KW-0560">Oxidoreductase</keyword>
<reference evidence="11" key="1">
    <citation type="submission" date="2022-07" db="EMBL/GenBank/DDBJ databases">
        <title>Genome Sequence of Leucocoprinus birnbaumii.</title>
        <authorList>
            <person name="Buettner E."/>
        </authorList>
    </citation>
    <scope>NUCLEOTIDE SEQUENCE</scope>
    <source>
        <strain evidence="11">VT141</strain>
    </source>
</reference>
<comment type="cofactor">
    <cofactor evidence="1 9">
        <name>heme</name>
        <dbReference type="ChEBI" id="CHEBI:30413"/>
    </cofactor>
</comment>
<name>A0AAD5YT37_9AGAR</name>
<evidence type="ECO:0000256" key="7">
    <source>
        <dbReference type="ARBA" id="ARBA00023004"/>
    </source>
</evidence>
<dbReference type="Proteomes" id="UP001213000">
    <property type="component" value="Unassembled WGS sequence"/>
</dbReference>
<dbReference type="GO" id="GO:0016705">
    <property type="term" value="F:oxidoreductase activity, acting on paired donors, with incorporation or reduction of molecular oxygen"/>
    <property type="evidence" value="ECO:0007669"/>
    <property type="project" value="InterPro"/>
</dbReference>
<evidence type="ECO:0000256" key="5">
    <source>
        <dbReference type="ARBA" id="ARBA00022723"/>
    </source>
</evidence>
<dbReference type="PRINTS" id="PR00463">
    <property type="entry name" value="EP450I"/>
</dbReference>
<dbReference type="AlphaFoldDB" id="A0AAD5YT37"/>
<dbReference type="Gene3D" id="1.10.630.10">
    <property type="entry name" value="Cytochrome P450"/>
    <property type="match status" value="1"/>
</dbReference>
<protein>
    <recommendedName>
        <fullName evidence="13">O-methylsterigmatocystin oxidoreductase</fullName>
    </recommendedName>
</protein>
<dbReference type="InterPro" id="IPR050364">
    <property type="entry name" value="Cytochrome_P450_fung"/>
</dbReference>
<proteinExistence type="inferred from homology"/>
<keyword evidence="8 10" id="KW-0503">Monooxygenase</keyword>
<evidence type="ECO:0000256" key="4">
    <source>
        <dbReference type="ARBA" id="ARBA00022617"/>
    </source>
</evidence>